<protein>
    <submittedName>
        <fullName evidence="1">Uncharacterized protein</fullName>
    </submittedName>
</protein>
<dbReference type="RefSeq" id="WP_216549102.1">
    <property type="nucleotide sequence ID" value="NZ_JAHLQO010000003.1"/>
</dbReference>
<dbReference type="Proteomes" id="UP000783742">
    <property type="component" value="Unassembled WGS sequence"/>
</dbReference>
<evidence type="ECO:0000313" key="1">
    <source>
        <dbReference type="EMBL" id="MBU5669266.1"/>
    </source>
</evidence>
<proteinExistence type="predicted"/>
<organism evidence="1 2">
    <name type="scientific">Peptoniphilus ovalis</name>
    <dbReference type="NCBI Taxonomy" id="2841503"/>
    <lineage>
        <taxon>Bacteria</taxon>
        <taxon>Bacillati</taxon>
        <taxon>Bacillota</taxon>
        <taxon>Tissierellia</taxon>
        <taxon>Tissierellales</taxon>
        <taxon>Peptoniphilaceae</taxon>
        <taxon>Peptoniphilus</taxon>
    </lineage>
</organism>
<reference evidence="1 2" key="1">
    <citation type="submission" date="2021-06" db="EMBL/GenBank/DDBJ databases">
        <authorList>
            <person name="Sun Q."/>
            <person name="Li D."/>
        </authorList>
    </citation>
    <scope>NUCLEOTIDE SEQUENCE [LARGE SCALE GENOMIC DNA]</scope>
    <source>
        <strain evidence="1 2">MSJ-1</strain>
    </source>
</reference>
<evidence type="ECO:0000313" key="2">
    <source>
        <dbReference type="Proteomes" id="UP000783742"/>
    </source>
</evidence>
<dbReference type="EMBL" id="JAHLQO010000003">
    <property type="protein sequence ID" value="MBU5669266.1"/>
    <property type="molecule type" value="Genomic_DNA"/>
</dbReference>
<comment type="caution">
    <text evidence="1">The sequence shown here is derived from an EMBL/GenBank/DDBJ whole genome shotgun (WGS) entry which is preliminary data.</text>
</comment>
<name>A0ABS6FH15_9FIRM</name>
<gene>
    <name evidence="1" type="ORF">KQI68_05345</name>
</gene>
<accession>A0ABS6FH15</accession>
<keyword evidence="2" id="KW-1185">Reference proteome</keyword>
<sequence length="120" mass="14460">MAHPNNKTQYADKDFQYICLIAKLTKIYLDLTSEKEDKFYDFDDYKFVLNTGLETEDFSSISFLDFASIIDKIDYYYIDNINNNKYYKLINDNKLDRNQQYLENSIDFKMVAEEQTDYRV</sequence>